<name>A0A074Y9Z8_AURSE</name>
<accession>A0A074Y9Z8</accession>
<evidence type="ECO:0000313" key="1">
    <source>
        <dbReference type="EMBL" id="KEQ92809.1"/>
    </source>
</evidence>
<proteinExistence type="predicted"/>
<dbReference type="RefSeq" id="XP_013341347.1">
    <property type="nucleotide sequence ID" value="XM_013485893.1"/>
</dbReference>
<organism evidence="1 2">
    <name type="scientific">Aureobasidium subglaciale (strain EXF-2481)</name>
    <name type="common">Aureobasidium pullulans var. subglaciale</name>
    <dbReference type="NCBI Taxonomy" id="1043005"/>
    <lineage>
        <taxon>Eukaryota</taxon>
        <taxon>Fungi</taxon>
        <taxon>Dikarya</taxon>
        <taxon>Ascomycota</taxon>
        <taxon>Pezizomycotina</taxon>
        <taxon>Dothideomycetes</taxon>
        <taxon>Dothideomycetidae</taxon>
        <taxon>Dothideales</taxon>
        <taxon>Saccotheciaceae</taxon>
        <taxon>Aureobasidium</taxon>
    </lineage>
</organism>
<dbReference type="EMBL" id="KL584768">
    <property type="protein sequence ID" value="KEQ92809.1"/>
    <property type="molecule type" value="Genomic_DNA"/>
</dbReference>
<dbReference type="HOGENOM" id="CLU_2811919_0_0_1"/>
<dbReference type="Proteomes" id="UP000030641">
    <property type="component" value="Unassembled WGS sequence"/>
</dbReference>
<reference evidence="1 2" key="1">
    <citation type="journal article" date="2014" name="BMC Genomics">
        <title>Genome sequencing of four Aureobasidium pullulans varieties: biotechnological potential, stress tolerance, and description of new species.</title>
        <authorList>
            <person name="Gostin Ar C."/>
            <person name="Ohm R.A."/>
            <person name="Kogej T."/>
            <person name="Sonjak S."/>
            <person name="Turk M."/>
            <person name="Zajc J."/>
            <person name="Zalar P."/>
            <person name="Grube M."/>
            <person name="Sun H."/>
            <person name="Han J."/>
            <person name="Sharma A."/>
            <person name="Chiniquy J."/>
            <person name="Ngan C.Y."/>
            <person name="Lipzen A."/>
            <person name="Barry K."/>
            <person name="Grigoriev I.V."/>
            <person name="Gunde-Cimerman N."/>
        </authorList>
    </citation>
    <scope>NUCLEOTIDE SEQUENCE [LARGE SCALE GENOMIC DNA]</scope>
    <source>
        <strain evidence="1 2">EXF-2481</strain>
    </source>
</reference>
<dbReference type="AlphaFoldDB" id="A0A074Y9Z8"/>
<sequence length="67" mass="7577">MTGARVRRSTPTEPQAYRLFKGIWRHQPVLSTFSLITPSMGKGRSDARMLLTTICGDLIEIWGRQGE</sequence>
<keyword evidence="2" id="KW-1185">Reference proteome</keyword>
<dbReference type="InParanoid" id="A0A074Y9Z8"/>
<gene>
    <name evidence="1" type="ORF">AUEXF2481DRAFT_42493</name>
</gene>
<evidence type="ECO:0000313" key="2">
    <source>
        <dbReference type="Proteomes" id="UP000030641"/>
    </source>
</evidence>
<dbReference type="GeneID" id="25367152"/>
<protein>
    <submittedName>
        <fullName evidence="1">Uncharacterized protein</fullName>
    </submittedName>
</protein>